<proteinExistence type="inferred from homology"/>
<feature type="compositionally biased region" description="Low complexity" evidence="7">
    <location>
        <begin position="349"/>
        <end position="364"/>
    </location>
</feature>
<feature type="DNA-binding region" description="DM" evidence="6">
    <location>
        <begin position="64"/>
        <end position="111"/>
    </location>
</feature>
<accession>F6SHF2</accession>
<dbReference type="PANTHER" id="PTHR12322">
    <property type="entry name" value="DOUBLESEX AND MAB-3 RELATED TRANSCRIPTION FACTOR DMRT"/>
    <property type="match status" value="1"/>
</dbReference>
<dbReference type="GO" id="GO:0007548">
    <property type="term" value="P:sex differentiation"/>
    <property type="evidence" value="ECO:0000318"/>
    <property type="project" value="GO_Central"/>
</dbReference>
<evidence type="ECO:0000256" key="5">
    <source>
        <dbReference type="ARBA" id="ARBA00023242"/>
    </source>
</evidence>
<dbReference type="OMA" id="KSAFHPM"/>
<dbReference type="InterPro" id="IPR026607">
    <property type="entry name" value="DMRT"/>
</dbReference>
<dbReference type="CDD" id="cd14370">
    <property type="entry name" value="CUE_DMA"/>
    <property type="match status" value="1"/>
</dbReference>
<dbReference type="GO" id="GO:0006357">
    <property type="term" value="P:regulation of transcription by RNA polymerase II"/>
    <property type="evidence" value="ECO:0000318"/>
    <property type="project" value="GO_Central"/>
</dbReference>
<feature type="compositionally biased region" description="Polar residues" evidence="7">
    <location>
        <begin position="185"/>
        <end position="194"/>
    </location>
</feature>
<dbReference type="Pfam" id="PF00751">
    <property type="entry name" value="DM"/>
    <property type="match status" value="1"/>
</dbReference>
<dbReference type="SUPFAM" id="SSF82927">
    <property type="entry name" value="Cysteine-rich DNA binding domain, (DM domain)"/>
    <property type="match status" value="1"/>
</dbReference>
<dbReference type="PROSITE" id="PS50809">
    <property type="entry name" value="DM_2"/>
    <property type="match status" value="1"/>
</dbReference>
<evidence type="ECO:0000256" key="2">
    <source>
        <dbReference type="ARBA" id="ARBA00022723"/>
    </source>
</evidence>
<dbReference type="GO" id="GO:0046872">
    <property type="term" value="F:metal ion binding"/>
    <property type="evidence" value="ECO:0007669"/>
    <property type="project" value="UniProtKB-KW"/>
</dbReference>
<feature type="region of interest" description="Disordered" evidence="7">
    <location>
        <begin position="138"/>
        <end position="282"/>
    </location>
</feature>
<feature type="domain" description="DM" evidence="8">
    <location>
        <begin position="64"/>
        <end position="111"/>
    </location>
</feature>
<keyword evidence="4 6" id="KW-0238">DNA-binding</keyword>
<dbReference type="Ensembl" id="ENSCINT00000012177.3">
    <property type="protein sequence ID" value="ENSCINP00000012177.3"/>
    <property type="gene ID" value="ENSCING00000005905.3"/>
</dbReference>
<evidence type="ECO:0000256" key="3">
    <source>
        <dbReference type="ARBA" id="ARBA00022833"/>
    </source>
</evidence>
<evidence type="ECO:0000313" key="10">
    <source>
        <dbReference type="Proteomes" id="UP000008144"/>
    </source>
</evidence>
<comment type="similarity">
    <text evidence="1">Belongs to the DMRT family.</text>
</comment>
<dbReference type="PANTHER" id="PTHR12322:SF116">
    <property type="entry name" value="DOUBLESEX-MAB RELATED 99B"/>
    <property type="match status" value="1"/>
</dbReference>
<feature type="compositionally biased region" description="Low complexity" evidence="7">
    <location>
        <begin position="373"/>
        <end position="400"/>
    </location>
</feature>
<evidence type="ECO:0000313" key="9">
    <source>
        <dbReference type="Ensembl" id="ENSCINP00000012177.3"/>
    </source>
</evidence>
<organism evidence="9 10">
    <name type="scientific">Ciona intestinalis</name>
    <name type="common">Transparent sea squirt</name>
    <name type="synonym">Ascidia intestinalis</name>
    <dbReference type="NCBI Taxonomy" id="7719"/>
    <lineage>
        <taxon>Eukaryota</taxon>
        <taxon>Metazoa</taxon>
        <taxon>Chordata</taxon>
        <taxon>Tunicata</taxon>
        <taxon>Ascidiacea</taxon>
        <taxon>Phlebobranchia</taxon>
        <taxon>Cionidae</taxon>
        <taxon>Ciona</taxon>
    </lineage>
</organism>
<dbReference type="AlphaFoldDB" id="F6SHF2"/>
<keyword evidence="3 6" id="KW-0862">Zinc</keyword>
<sequence length="574" mass="62154">MATDRGIEMNETARHMRGPAYSTAMMANSTGHNNYPGLAQAVSNPAAAALFLRASDKYPRTPKCARCRNHGVVSALKGHKRYCRWKDCLCPKCTLIAERQRVMAAQVALRRQQAQEENETRELRLLYGATQGLAQMEQQHMSQMVVSNSRDNSPNNRQSPPSTTYISNEKTSPTGAKRARLELYNPNTGEQHSPAQDMASSPVEFRPSNSSSPLECTAQITESNDGKLISPASLENRSETVSGSDSPKADTRNAEIPQTKPDSSDENLLNQATTEPMKPEGQLTRSNLVMLCRVFPQKNPSELETILRLCNGDVVKAIEKTLNNEENQTKPRQRKRSRMSSSPIEVNTSVSSASPPSLPVSRLLQYTPPGNRSDSPSSSVGCDSSTPPTPGTTSQTGSAPFHFQSSTPSHPFKSAFHPMSSEVVHATSTQSALAAANFTGAFNVASRPRNVHNMSAAQPSPAGHFPVNNFNPLNPFVAYNTQSQHPATRGMAAFGMSPYVASSFMPSLAAAAAAGFRSHPVVQGLAKDYTFSGFMRGMSAMAYNKDKLRYSNGVPSSYRFDSSASEASSCSSDK</sequence>
<dbReference type="InParanoid" id="F6SHF2"/>
<name>F6SHF2_CIOIN</name>
<evidence type="ECO:0000256" key="4">
    <source>
        <dbReference type="ARBA" id="ARBA00023125"/>
    </source>
</evidence>
<keyword evidence="10" id="KW-1185">Reference proteome</keyword>
<dbReference type="GO" id="GO:0005634">
    <property type="term" value="C:nucleus"/>
    <property type="evidence" value="ECO:0000318"/>
    <property type="project" value="GO_Central"/>
</dbReference>
<feature type="compositionally biased region" description="Polar residues" evidence="7">
    <location>
        <begin position="207"/>
        <end position="223"/>
    </location>
</feature>
<keyword evidence="5 6" id="KW-0539">Nucleus</keyword>
<dbReference type="SMART" id="SM00301">
    <property type="entry name" value="DM"/>
    <property type="match status" value="1"/>
</dbReference>
<evidence type="ECO:0000256" key="7">
    <source>
        <dbReference type="SAM" id="MobiDB-lite"/>
    </source>
</evidence>
<comment type="subcellular location">
    <subcellularLocation>
        <location evidence="6">Nucleus</location>
    </subcellularLocation>
</comment>
<dbReference type="GO" id="GO:0000978">
    <property type="term" value="F:RNA polymerase II cis-regulatory region sequence-specific DNA binding"/>
    <property type="evidence" value="ECO:0000318"/>
    <property type="project" value="GO_Central"/>
</dbReference>
<feature type="region of interest" description="Disordered" evidence="7">
    <location>
        <begin position="321"/>
        <end position="414"/>
    </location>
</feature>
<keyword evidence="2 6" id="KW-0479">Metal-binding</keyword>
<feature type="compositionally biased region" description="Polar residues" evidence="7">
    <location>
        <begin position="233"/>
        <end position="245"/>
    </location>
</feature>
<evidence type="ECO:0000259" key="8">
    <source>
        <dbReference type="PROSITE" id="PS50809"/>
    </source>
</evidence>
<feature type="compositionally biased region" description="Polar residues" evidence="7">
    <location>
        <begin position="339"/>
        <end position="348"/>
    </location>
</feature>
<dbReference type="PROSITE" id="PS40000">
    <property type="entry name" value="DM_1"/>
    <property type="match status" value="1"/>
</dbReference>
<dbReference type="Pfam" id="PF03474">
    <property type="entry name" value="DMA"/>
    <property type="match status" value="1"/>
</dbReference>
<protein>
    <submittedName>
        <fullName evidence="9">Transcription factor protein</fullName>
    </submittedName>
</protein>
<dbReference type="InterPro" id="IPR005173">
    <property type="entry name" value="DMA"/>
</dbReference>
<dbReference type="Proteomes" id="UP000008144">
    <property type="component" value="Unassembled WGS sequence"/>
</dbReference>
<dbReference type="InterPro" id="IPR001275">
    <property type="entry name" value="DM_DNA-bd"/>
</dbReference>
<evidence type="ECO:0000256" key="1">
    <source>
        <dbReference type="ARBA" id="ARBA00006834"/>
    </source>
</evidence>
<gene>
    <name evidence="9" type="primary">dmrt1</name>
</gene>
<dbReference type="HOGENOM" id="CLU_474815_0_0_1"/>
<dbReference type="InterPro" id="IPR036407">
    <property type="entry name" value="DM_DNA-bd_sf"/>
</dbReference>
<dbReference type="STRING" id="7719.ENSCINP00000012177"/>
<reference evidence="10" key="1">
    <citation type="journal article" date="2002" name="Science">
        <title>The draft genome of Ciona intestinalis: insights into chordate and vertebrate origins.</title>
        <authorList>
            <person name="Dehal P."/>
            <person name="Satou Y."/>
            <person name="Campbell R.K."/>
            <person name="Chapman J."/>
            <person name="Degnan B."/>
            <person name="De Tomaso A."/>
            <person name="Davidson B."/>
            <person name="Di Gregorio A."/>
            <person name="Gelpke M."/>
            <person name="Goodstein D.M."/>
            <person name="Harafuji N."/>
            <person name="Hastings K.E."/>
            <person name="Ho I."/>
            <person name="Hotta K."/>
            <person name="Huang W."/>
            <person name="Kawashima T."/>
            <person name="Lemaire P."/>
            <person name="Martinez D."/>
            <person name="Meinertzhagen I.A."/>
            <person name="Necula S."/>
            <person name="Nonaka M."/>
            <person name="Putnam N."/>
            <person name="Rash S."/>
            <person name="Saiga H."/>
            <person name="Satake M."/>
            <person name="Terry A."/>
            <person name="Yamada L."/>
            <person name="Wang H.G."/>
            <person name="Awazu S."/>
            <person name="Azumi K."/>
            <person name="Boore J."/>
            <person name="Branno M."/>
            <person name="Chin-Bow S."/>
            <person name="DeSantis R."/>
            <person name="Doyle S."/>
            <person name="Francino P."/>
            <person name="Keys D.N."/>
            <person name="Haga S."/>
            <person name="Hayashi H."/>
            <person name="Hino K."/>
            <person name="Imai K.S."/>
            <person name="Inaba K."/>
            <person name="Kano S."/>
            <person name="Kobayashi K."/>
            <person name="Kobayashi M."/>
            <person name="Lee B.I."/>
            <person name="Makabe K.W."/>
            <person name="Manohar C."/>
            <person name="Matassi G."/>
            <person name="Medina M."/>
            <person name="Mochizuki Y."/>
            <person name="Mount S."/>
            <person name="Morishita T."/>
            <person name="Miura S."/>
            <person name="Nakayama A."/>
            <person name="Nishizaka S."/>
            <person name="Nomoto H."/>
            <person name="Ohta F."/>
            <person name="Oishi K."/>
            <person name="Rigoutsos I."/>
            <person name="Sano M."/>
            <person name="Sasaki A."/>
            <person name="Sasakura Y."/>
            <person name="Shoguchi E."/>
            <person name="Shin-i T."/>
            <person name="Spagnuolo A."/>
            <person name="Stainier D."/>
            <person name="Suzuki M.M."/>
            <person name="Tassy O."/>
            <person name="Takatori N."/>
            <person name="Tokuoka M."/>
            <person name="Yagi K."/>
            <person name="Yoshizaki F."/>
            <person name="Wada S."/>
            <person name="Zhang C."/>
            <person name="Hyatt P.D."/>
            <person name="Larimer F."/>
            <person name="Detter C."/>
            <person name="Doggett N."/>
            <person name="Glavina T."/>
            <person name="Hawkins T."/>
            <person name="Richardson P."/>
            <person name="Lucas S."/>
            <person name="Kohara Y."/>
            <person name="Levine M."/>
            <person name="Satoh N."/>
            <person name="Rokhsar D.S."/>
        </authorList>
    </citation>
    <scope>NUCLEOTIDE SEQUENCE [LARGE SCALE GENOMIC DNA]</scope>
</reference>
<feature type="compositionally biased region" description="Polar residues" evidence="7">
    <location>
        <begin position="138"/>
        <end position="174"/>
    </location>
</feature>
<dbReference type="Gene3D" id="4.10.1040.10">
    <property type="entry name" value="DM DNA-binding domain"/>
    <property type="match status" value="1"/>
</dbReference>
<dbReference type="GO" id="GO:0000981">
    <property type="term" value="F:DNA-binding transcription factor activity, RNA polymerase II-specific"/>
    <property type="evidence" value="ECO:0000318"/>
    <property type="project" value="GO_Central"/>
</dbReference>
<dbReference type="GeneTree" id="ENSGT00940000168442"/>
<reference evidence="9" key="2">
    <citation type="submission" date="2025-08" db="UniProtKB">
        <authorList>
            <consortium name="Ensembl"/>
        </authorList>
    </citation>
    <scope>IDENTIFICATION</scope>
</reference>
<dbReference type="FunFam" id="4.10.1040.10:FF:000001">
    <property type="entry name" value="doublesex- and mab-3-related transcription factor 1"/>
    <property type="match status" value="1"/>
</dbReference>
<evidence type="ECO:0000256" key="6">
    <source>
        <dbReference type="PROSITE-ProRule" id="PRU00070"/>
    </source>
</evidence>
<reference evidence="9" key="3">
    <citation type="submission" date="2025-09" db="UniProtKB">
        <authorList>
            <consortium name="Ensembl"/>
        </authorList>
    </citation>
    <scope>IDENTIFICATION</scope>
</reference>